<feature type="compositionally biased region" description="Low complexity" evidence="5">
    <location>
        <begin position="228"/>
        <end position="245"/>
    </location>
</feature>
<dbReference type="InterPro" id="IPR045119">
    <property type="entry name" value="SUN1-5"/>
</dbReference>
<sequence length="515" mass="54761">MVPTTSCAVHSSPTPAPNPGDRWGTVEGTTFTWEYEMLPDKQKVLRFDRRIESDTPDRVSVTGRPARFNPYKRMSLTSRTLPSTNTEVQPPNGASLRSSSAGLRHAYRPLATTLSSVPVPSTQSASPYGSTTHVTPRVIEHSTAVAASLQNEAAVTDNHDTGGHAGSGQIIAAAGAIHHTPGLEATAIASMQFHSIQHPPQRLPDALATPSRAISSPQKAHATCGPVSSSGYQSSTSTSTCLPSSSTAAAPRAQMASSSIYPSSGQTSAANTAIYTPSHGSRSAQASPAGAASGDTNEVQASRMVPHVPDIAVTDDADVSQTSFSVTNGEIANDIWSSLFPYNSGSELEWWKPPVLALNPEVHPGYCWAMEGSSGTLGVSLAQTIIAQAVTIDHVAKPLLFQYTSAPKEVEVWIIPEGHSAMGPDLVTATAAQLLDHTNVMRYTHDFLDSTFVNLVNFTYDIHALQPTQTFPVADDMAASGIKTNAVLFRFRNNWGNDAYTCVYRVRVHGTIVNK</sequence>
<organism evidence="7 8">
    <name type="scientific">Lentinus tigrinus ALCF2SS1-6</name>
    <dbReference type="NCBI Taxonomy" id="1328759"/>
    <lineage>
        <taxon>Eukaryota</taxon>
        <taxon>Fungi</taxon>
        <taxon>Dikarya</taxon>
        <taxon>Basidiomycota</taxon>
        <taxon>Agaricomycotina</taxon>
        <taxon>Agaricomycetes</taxon>
        <taxon>Polyporales</taxon>
        <taxon>Polyporaceae</taxon>
        <taxon>Lentinus</taxon>
    </lineage>
</organism>
<protein>
    <recommendedName>
        <fullName evidence="6">SUN domain-containing protein</fullName>
    </recommendedName>
</protein>
<dbReference type="GO" id="GO:0043495">
    <property type="term" value="F:protein-membrane adaptor activity"/>
    <property type="evidence" value="ECO:0007669"/>
    <property type="project" value="TreeGrafter"/>
</dbReference>
<evidence type="ECO:0000259" key="6">
    <source>
        <dbReference type="PROSITE" id="PS51469"/>
    </source>
</evidence>
<dbReference type="Pfam" id="PF07738">
    <property type="entry name" value="Sad1_UNC"/>
    <property type="match status" value="2"/>
</dbReference>
<keyword evidence="2" id="KW-0812">Transmembrane</keyword>
<dbReference type="OrthoDB" id="342281at2759"/>
<dbReference type="AlphaFoldDB" id="A0A5C2RSM6"/>
<gene>
    <name evidence="7" type="ORF">L227DRAFT_615891</name>
</gene>
<dbReference type="EMBL" id="ML122302">
    <property type="protein sequence ID" value="RPD54698.1"/>
    <property type="molecule type" value="Genomic_DNA"/>
</dbReference>
<reference evidence="7" key="1">
    <citation type="journal article" date="2018" name="Genome Biol. Evol.">
        <title>Genomics and development of Lentinus tigrinus, a white-rot wood-decaying mushroom with dimorphic fruiting bodies.</title>
        <authorList>
            <person name="Wu B."/>
            <person name="Xu Z."/>
            <person name="Knudson A."/>
            <person name="Carlson A."/>
            <person name="Chen N."/>
            <person name="Kovaka S."/>
            <person name="LaButti K."/>
            <person name="Lipzen A."/>
            <person name="Pennachio C."/>
            <person name="Riley R."/>
            <person name="Schakwitz W."/>
            <person name="Umezawa K."/>
            <person name="Ohm R.A."/>
            <person name="Grigoriev I.V."/>
            <person name="Nagy L.G."/>
            <person name="Gibbons J."/>
            <person name="Hibbett D."/>
        </authorList>
    </citation>
    <scope>NUCLEOTIDE SEQUENCE [LARGE SCALE GENOMIC DNA]</scope>
    <source>
        <strain evidence="7">ALCF2SS1-6</strain>
    </source>
</reference>
<feature type="region of interest" description="Disordered" evidence="5">
    <location>
        <begin position="257"/>
        <end position="297"/>
    </location>
</feature>
<feature type="compositionally biased region" description="Polar residues" evidence="5">
    <location>
        <begin position="257"/>
        <end position="279"/>
    </location>
</feature>
<feature type="compositionally biased region" description="Low complexity" evidence="5">
    <location>
        <begin position="280"/>
        <end position="294"/>
    </location>
</feature>
<keyword evidence="3" id="KW-1133">Transmembrane helix</keyword>
<feature type="compositionally biased region" description="Polar residues" evidence="5">
    <location>
        <begin position="1"/>
        <end position="13"/>
    </location>
</feature>
<dbReference type="PANTHER" id="PTHR12911">
    <property type="entry name" value="SAD1/UNC-84-LIKE PROTEIN-RELATED"/>
    <property type="match status" value="1"/>
</dbReference>
<dbReference type="PROSITE" id="PS51469">
    <property type="entry name" value="SUN"/>
    <property type="match status" value="1"/>
</dbReference>
<keyword evidence="8" id="KW-1185">Reference proteome</keyword>
<dbReference type="GO" id="GO:0034993">
    <property type="term" value="C:meiotic nuclear membrane microtubule tethering complex"/>
    <property type="evidence" value="ECO:0007669"/>
    <property type="project" value="TreeGrafter"/>
</dbReference>
<accession>A0A5C2RSM6</accession>
<evidence type="ECO:0000256" key="1">
    <source>
        <dbReference type="ARBA" id="ARBA00004370"/>
    </source>
</evidence>
<proteinExistence type="predicted"/>
<evidence type="ECO:0000256" key="3">
    <source>
        <dbReference type="ARBA" id="ARBA00022989"/>
    </source>
</evidence>
<evidence type="ECO:0000256" key="5">
    <source>
        <dbReference type="SAM" id="MobiDB-lite"/>
    </source>
</evidence>
<dbReference type="PANTHER" id="PTHR12911:SF8">
    <property type="entry name" value="KLAROID PROTEIN-RELATED"/>
    <property type="match status" value="1"/>
</dbReference>
<dbReference type="STRING" id="1328759.A0A5C2RSM6"/>
<feature type="domain" description="SUN" evidence="6">
    <location>
        <begin position="311"/>
        <end position="513"/>
    </location>
</feature>
<feature type="region of interest" description="Disordered" evidence="5">
    <location>
        <begin position="198"/>
        <end position="245"/>
    </location>
</feature>
<name>A0A5C2RSM6_9APHY</name>
<evidence type="ECO:0000313" key="8">
    <source>
        <dbReference type="Proteomes" id="UP000313359"/>
    </source>
</evidence>
<dbReference type="InterPro" id="IPR012919">
    <property type="entry name" value="SUN_dom"/>
</dbReference>
<evidence type="ECO:0000256" key="2">
    <source>
        <dbReference type="ARBA" id="ARBA00022692"/>
    </source>
</evidence>
<dbReference type="Gene3D" id="2.60.120.260">
    <property type="entry name" value="Galactose-binding domain-like"/>
    <property type="match status" value="1"/>
</dbReference>
<dbReference type="Proteomes" id="UP000313359">
    <property type="component" value="Unassembled WGS sequence"/>
</dbReference>
<evidence type="ECO:0000313" key="7">
    <source>
        <dbReference type="EMBL" id="RPD54698.1"/>
    </source>
</evidence>
<evidence type="ECO:0000256" key="4">
    <source>
        <dbReference type="ARBA" id="ARBA00023136"/>
    </source>
</evidence>
<feature type="region of interest" description="Disordered" evidence="5">
    <location>
        <begin position="1"/>
        <end position="24"/>
    </location>
</feature>
<keyword evidence="4" id="KW-0472">Membrane</keyword>
<comment type="subcellular location">
    <subcellularLocation>
        <location evidence="1">Membrane</location>
    </subcellularLocation>
</comment>